<dbReference type="EMBL" id="BK014830">
    <property type="protein sequence ID" value="DAD77675.1"/>
    <property type="molecule type" value="Genomic_DNA"/>
</dbReference>
<accession>A0A8S5M6N0</accession>
<name>A0A8S5M6N0_9CAUD</name>
<proteinExistence type="predicted"/>
<protein>
    <submittedName>
        <fullName evidence="1">Uncharacterized protein</fullName>
    </submittedName>
</protein>
<sequence>MTFKEAMRTTLEEFEIYNMAYAIQQEDKRLNSAIQAWFNQSVKAQKGRGKSARPAFRNFEEFYNHKEEFDRIFQKNKPNETTVSNRKMDMAERNRLINQMREKGGN</sequence>
<organism evidence="1">
    <name type="scientific">Siphoviridae sp. ctPi453</name>
    <dbReference type="NCBI Taxonomy" id="2826324"/>
    <lineage>
        <taxon>Viruses</taxon>
        <taxon>Duplodnaviria</taxon>
        <taxon>Heunggongvirae</taxon>
        <taxon>Uroviricota</taxon>
        <taxon>Caudoviricetes</taxon>
    </lineage>
</organism>
<reference evidence="1" key="1">
    <citation type="journal article" date="2021" name="Proc. Natl. Acad. Sci. U.S.A.">
        <title>A Catalog of Tens of Thousands of Viruses from Human Metagenomes Reveals Hidden Associations with Chronic Diseases.</title>
        <authorList>
            <person name="Tisza M.J."/>
            <person name="Buck C.B."/>
        </authorList>
    </citation>
    <scope>NUCLEOTIDE SEQUENCE</scope>
    <source>
        <strain evidence="1">CtPi453</strain>
    </source>
</reference>
<evidence type="ECO:0000313" key="1">
    <source>
        <dbReference type="EMBL" id="DAD77675.1"/>
    </source>
</evidence>